<dbReference type="eggNOG" id="COG1977">
    <property type="taxonomic scope" value="Bacteria"/>
</dbReference>
<dbReference type="Gene3D" id="3.10.20.30">
    <property type="match status" value="1"/>
</dbReference>
<dbReference type="InterPro" id="IPR003448">
    <property type="entry name" value="Mopterin_biosynth_MoaE"/>
</dbReference>
<gene>
    <name evidence="1" type="primary">moaD</name>
    <name evidence="1" type="ORF">K1I37_12135</name>
</gene>
<dbReference type="CDD" id="cd00756">
    <property type="entry name" value="MoaE"/>
    <property type="match status" value="1"/>
</dbReference>
<dbReference type="OrthoDB" id="9803224at2"/>
<dbReference type="STRING" id="1356854.N007_03555"/>
<dbReference type="AlphaFoldDB" id="T0C8U5"/>
<sequence>MQLRIALFANLREHFQTRELTLTVPNGTTVAQLLPILCEEYPEAKPSLEKVMVAVNQVLVPAQTVLQETDEIALLPPVGGGSPGLEENTRLRISPVPLVVEDAYRELEDVNHGGTVLFVGTVREWTRDRQTLYLSYEAYDPMALSQMHQIQQDVERQFPGITTLQWHRIGKLTPLDIAVICGASSPHRKQAFEAASLLIERLKKEVAIWKKEVYVDGDSVWQANAQSTDVDKI</sequence>
<dbReference type="InterPro" id="IPR003749">
    <property type="entry name" value="ThiS/MoaD-like"/>
</dbReference>
<reference evidence="2" key="1">
    <citation type="journal article" date="2022" name="G3 (Bethesda)">
        <title>Unveiling the complete genome sequence of Alicyclobacillus acidoterrestris DSM 3922T, a taint-producing strain.</title>
        <authorList>
            <person name="Leonardo I.C."/>
            <person name="Barreto Crespo M.T."/>
            <person name="Gaspar F.B."/>
        </authorList>
    </citation>
    <scope>NUCLEOTIDE SEQUENCE [LARGE SCALE GENOMIC DNA]</scope>
    <source>
        <strain evidence="2">DSM 3922</strain>
    </source>
</reference>
<dbReference type="RefSeq" id="WP_021295641.1">
    <property type="nucleotide sequence ID" value="NZ_AURB01000101.1"/>
</dbReference>
<dbReference type="InterPro" id="IPR012675">
    <property type="entry name" value="Beta-grasp_dom_sf"/>
</dbReference>
<dbReference type="SUPFAM" id="SSF54285">
    <property type="entry name" value="MoaD/ThiS"/>
    <property type="match status" value="1"/>
</dbReference>
<dbReference type="CDD" id="cd00754">
    <property type="entry name" value="Ubl_MoaD"/>
    <property type="match status" value="1"/>
</dbReference>
<dbReference type="Proteomes" id="UP000829401">
    <property type="component" value="Chromosome"/>
</dbReference>
<accession>A0A9E6ZLD4</accession>
<dbReference type="SUPFAM" id="SSF54690">
    <property type="entry name" value="Molybdopterin synthase subunit MoaE"/>
    <property type="match status" value="1"/>
</dbReference>
<dbReference type="eggNOG" id="COG0314">
    <property type="taxonomic scope" value="Bacteria"/>
</dbReference>
<organism evidence="1 2">
    <name type="scientific">Alicyclobacillus acidoterrestris (strain ATCC 49025 / DSM 3922 / CIP 106132 / NCIMB 13137 / GD3B)</name>
    <dbReference type="NCBI Taxonomy" id="1356854"/>
    <lineage>
        <taxon>Bacteria</taxon>
        <taxon>Bacillati</taxon>
        <taxon>Bacillota</taxon>
        <taxon>Bacilli</taxon>
        <taxon>Bacillales</taxon>
        <taxon>Alicyclobacillaceae</taxon>
        <taxon>Alicyclobacillus</taxon>
    </lineage>
</organism>
<accession>T0C8U5</accession>
<proteinExistence type="predicted"/>
<evidence type="ECO:0000313" key="1">
    <source>
        <dbReference type="EMBL" id="UNO47459.1"/>
    </source>
</evidence>
<protein>
    <submittedName>
        <fullName evidence="1">Molybdopterin converting factor subunit 1</fullName>
    </submittedName>
</protein>
<dbReference type="NCBIfam" id="TIGR01682">
    <property type="entry name" value="moaD"/>
    <property type="match status" value="1"/>
</dbReference>
<evidence type="ECO:0000313" key="2">
    <source>
        <dbReference type="Proteomes" id="UP000829401"/>
    </source>
</evidence>
<dbReference type="GO" id="GO:0006777">
    <property type="term" value="P:Mo-molybdopterin cofactor biosynthetic process"/>
    <property type="evidence" value="ECO:0007669"/>
    <property type="project" value="InterPro"/>
</dbReference>
<dbReference type="EMBL" id="CP080467">
    <property type="protein sequence ID" value="UNO47459.1"/>
    <property type="molecule type" value="Genomic_DNA"/>
</dbReference>
<dbReference type="PANTHER" id="PTHR23404">
    <property type="entry name" value="MOLYBDOPTERIN SYNTHASE RELATED"/>
    <property type="match status" value="1"/>
</dbReference>
<keyword evidence="2" id="KW-1185">Reference proteome</keyword>
<dbReference type="Pfam" id="PF02597">
    <property type="entry name" value="ThiS"/>
    <property type="match status" value="1"/>
</dbReference>
<dbReference type="Gene3D" id="3.90.1170.40">
    <property type="entry name" value="Molybdopterin biosynthesis MoaE subunit"/>
    <property type="match status" value="1"/>
</dbReference>
<dbReference type="KEGG" id="aaco:K1I37_12135"/>
<dbReference type="InterPro" id="IPR036563">
    <property type="entry name" value="MoaE_sf"/>
</dbReference>
<dbReference type="Pfam" id="PF02391">
    <property type="entry name" value="MoaE"/>
    <property type="match status" value="1"/>
</dbReference>
<name>T0C8U5_ALIAG</name>
<dbReference type="InterPro" id="IPR016155">
    <property type="entry name" value="Mopterin_synth/thiamin_S_b"/>
</dbReference>